<dbReference type="PANTHER" id="PTHR43390">
    <property type="entry name" value="SIGNAL PEPTIDASE I"/>
    <property type="match status" value="1"/>
</dbReference>
<dbReference type="RefSeq" id="WP_066865857.1">
    <property type="nucleotide sequence ID" value="NZ_CABKVV010000014.1"/>
</dbReference>
<dbReference type="Gene3D" id="2.10.109.10">
    <property type="entry name" value="Umud Fragment, subunit A"/>
    <property type="match status" value="1"/>
</dbReference>
<evidence type="ECO:0000256" key="3">
    <source>
        <dbReference type="ARBA" id="ARBA00009370"/>
    </source>
</evidence>
<evidence type="ECO:0000256" key="5">
    <source>
        <dbReference type="ARBA" id="ARBA00022801"/>
    </source>
</evidence>
<keyword evidence="6" id="KW-0812">Transmembrane</keyword>
<keyword evidence="5 6" id="KW-0378">Hydrolase</keyword>
<evidence type="ECO:0000259" key="7">
    <source>
        <dbReference type="Pfam" id="PF10502"/>
    </source>
</evidence>
<evidence type="ECO:0000313" key="8">
    <source>
        <dbReference type="EMBL" id="MCQ4839111.1"/>
    </source>
</evidence>
<dbReference type="EC" id="3.4.21.89" evidence="4 6"/>
<evidence type="ECO:0000256" key="4">
    <source>
        <dbReference type="ARBA" id="ARBA00013208"/>
    </source>
</evidence>
<evidence type="ECO:0000313" key="9">
    <source>
        <dbReference type="Proteomes" id="UP001524473"/>
    </source>
</evidence>
<dbReference type="EMBL" id="JANFZH010000006">
    <property type="protein sequence ID" value="MCQ4839111.1"/>
    <property type="molecule type" value="Genomic_DNA"/>
</dbReference>
<gene>
    <name evidence="8" type="primary">lepB</name>
    <name evidence="8" type="ORF">NE695_04165</name>
</gene>
<feature type="domain" description="Peptidase S26" evidence="7">
    <location>
        <begin position="23"/>
        <end position="184"/>
    </location>
</feature>
<dbReference type="Pfam" id="PF10502">
    <property type="entry name" value="Peptidase_S26"/>
    <property type="match status" value="1"/>
</dbReference>
<dbReference type="Proteomes" id="UP001524473">
    <property type="component" value="Unassembled WGS sequence"/>
</dbReference>
<dbReference type="PANTHER" id="PTHR43390:SF1">
    <property type="entry name" value="CHLOROPLAST PROCESSING PEPTIDASE"/>
    <property type="match status" value="1"/>
</dbReference>
<feature type="transmembrane region" description="Helical" evidence="6">
    <location>
        <begin position="29"/>
        <end position="48"/>
    </location>
</feature>
<dbReference type="CDD" id="cd06530">
    <property type="entry name" value="S26_SPase_I"/>
    <property type="match status" value="1"/>
</dbReference>
<accession>A0ABT1RWR4</accession>
<dbReference type="InterPro" id="IPR019533">
    <property type="entry name" value="Peptidase_S26"/>
</dbReference>
<dbReference type="NCBIfam" id="TIGR02227">
    <property type="entry name" value="sigpep_I_bact"/>
    <property type="match status" value="1"/>
</dbReference>
<comment type="catalytic activity">
    <reaction evidence="1 6">
        <text>Cleavage of hydrophobic, N-terminal signal or leader sequences from secreted and periplasmic proteins.</text>
        <dbReference type="EC" id="3.4.21.89"/>
    </reaction>
</comment>
<dbReference type="InterPro" id="IPR019758">
    <property type="entry name" value="Pept_S26A_signal_pept_1_CS"/>
</dbReference>
<dbReference type="GO" id="GO:0009003">
    <property type="term" value="F:signal peptidase activity"/>
    <property type="evidence" value="ECO:0007669"/>
    <property type="project" value="UniProtKB-EC"/>
</dbReference>
<dbReference type="PROSITE" id="PS00761">
    <property type="entry name" value="SPASE_I_3"/>
    <property type="match status" value="1"/>
</dbReference>
<dbReference type="GeneID" id="90533094"/>
<evidence type="ECO:0000256" key="1">
    <source>
        <dbReference type="ARBA" id="ARBA00000677"/>
    </source>
</evidence>
<comment type="subcellular location">
    <subcellularLocation>
        <location evidence="2">Cell membrane</location>
        <topology evidence="2">Single-pass type II membrane protein</topology>
    </subcellularLocation>
    <subcellularLocation>
        <location evidence="6">Membrane</location>
        <topology evidence="6">Single-pass type II membrane protein</topology>
    </subcellularLocation>
</comment>
<comment type="caution">
    <text evidence="8">The sequence shown here is derived from an EMBL/GenBank/DDBJ whole genome shotgun (WGS) entry which is preliminary data.</text>
</comment>
<name>A0ABT1RWR4_9FIRM</name>
<keyword evidence="6" id="KW-0645">Protease</keyword>
<evidence type="ECO:0000256" key="6">
    <source>
        <dbReference type="RuleBase" id="RU362042"/>
    </source>
</evidence>
<proteinExistence type="inferred from homology"/>
<organism evidence="8 9">
    <name type="scientific">Neglectibacter timonensis</name>
    <dbReference type="NCBI Taxonomy" id="1776382"/>
    <lineage>
        <taxon>Bacteria</taxon>
        <taxon>Bacillati</taxon>
        <taxon>Bacillota</taxon>
        <taxon>Clostridia</taxon>
        <taxon>Eubacteriales</taxon>
        <taxon>Oscillospiraceae</taxon>
        <taxon>Neglectibacter</taxon>
    </lineage>
</organism>
<dbReference type="PRINTS" id="PR00727">
    <property type="entry name" value="LEADERPTASE"/>
</dbReference>
<sequence length="194" mass="21634">MDIEKESISEQKSYPDKTVKSVLEWVEEIVFAVVLIAVIFTFIVRIITVDGRSMMPTYHNGDRVLVSGQAGKLAQGDIVIIVHALEEPIIKRVIATEGQTVDFDRELREVTIDGVPVDETKYGVEPGITEVPDYPGQMLEFPQTVPEGCVFVMGDNRTNSTDSRFKEVGMVDCRNVLGKVFFNLYPFSNMGPVS</sequence>
<keyword evidence="6" id="KW-0472">Membrane</keyword>
<keyword evidence="9" id="KW-1185">Reference proteome</keyword>
<evidence type="ECO:0000256" key="2">
    <source>
        <dbReference type="ARBA" id="ARBA00004401"/>
    </source>
</evidence>
<reference evidence="8 9" key="1">
    <citation type="submission" date="2022-06" db="EMBL/GenBank/DDBJ databases">
        <title>Isolation of gut microbiota from human fecal samples.</title>
        <authorList>
            <person name="Pamer E.G."/>
            <person name="Barat B."/>
            <person name="Waligurski E."/>
            <person name="Medina S."/>
            <person name="Paddock L."/>
            <person name="Mostad J."/>
        </authorList>
    </citation>
    <scope>NUCLEOTIDE SEQUENCE [LARGE SCALE GENOMIC DNA]</scope>
    <source>
        <strain evidence="8 9">DFI.9.73</strain>
    </source>
</reference>
<dbReference type="InterPro" id="IPR000223">
    <property type="entry name" value="Pept_S26A_signal_pept_1"/>
</dbReference>
<dbReference type="SUPFAM" id="SSF51306">
    <property type="entry name" value="LexA/Signal peptidase"/>
    <property type="match status" value="1"/>
</dbReference>
<dbReference type="InterPro" id="IPR036286">
    <property type="entry name" value="LexA/Signal_pep-like_sf"/>
</dbReference>
<comment type="similarity">
    <text evidence="3 6">Belongs to the peptidase S26 family.</text>
</comment>
<protein>
    <recommendedName>
        <fullName evidence="4 6">Signal peptidase I</fullName>
        <ecNumber evidence="4 6">3.4.21.89</ecNumber>
    </recommendedName>
</protein>
<keyword evidence="6" id="KW-1133">Transmembrane helix</keyword>